<keyword evidence="1" id="KW-0472">Membrane</keyword>
<proteinExistence type="predicted"/>
<dbReference type="AlphaFoldDB" id="A0A8E0RLC7"/>
<protein>
    <submittedName>
        <fullName evidence="2">Uncharacterized protein</fullName>
    </submittedName>
</protein>
<dbReference type="EMBL" id="LUCM01010577">
    <property type="protein sequence ID" value="KAA0185280.1"/>
    <property type="molecule type" value="Genomic_DNA"/>
</dbReference>
<gene>
    <name evidence="2" type="ORF">FBUS_07943</name>
</gene>
<evidence type="ECO:0000313" key="2">
    <source>
        <dbReference type="EMBL" id="KAA0185280.1"/>
    </source>
</evidence>
<accession>A0A8E0RLC7</accession>
<evidence type="ECO:0000256" key="1">
    <source>
        <dbReference type="SAM" id="Phobius"/>
    </source>
</evidence>
<evidence type="ECO:0000313" key="3">
    <source>
        <dbReference type="Proteomes" id="UP000728185"/>
    </source>
</evidence>
<keyword evidence="1" id="KW-1133">Transmembrane helix</keyword>
<dbReference type="Proteomes" id="UP000728185">
    <property type="component" value="Unassembled WGS sequence"/>
</dbReference>
<feature type="non-terminal residue" evidence="2">
    <location>
        <position position="258"/>
    </location>
</feature>
<dbReference type="OrthoDB" id="6308489at2759"/>
<sequence length="258" mass="28940">FSLEDACIGGCKKGEVKGLNQNTSEGCNEWCSSSHKESKDLTEACTYGCTSYAPETTTNNWTGAFRHAFDVLRNSFWGTMRRLGIHCVGGINDEAGPEMMHPGPVHQAMMGGDEPIPPRMIPFPGMMMHNPIERLMHFGEDEEPFKGAQEGNKEPPVMPAILAMRVEEPTFADKIGYGLRYLGSHPIVLLFTVTLITLCVLFVIQLVVECRRHRNRNNQFQYNQFDHLPTYVEATMIKIPTEDDASSLDMKSEKPLKV</sequence>
<reference evidence="2" key="1">
    <citation type="submission" date="2019-05" db="EMBL/GenBank/DDBJ databases">
        <title>Annotation for the trematode Fasciolopsis buski.</title>
        <authorList>
            <person name="Choi Y.-J."/>
        </authorList>
    </citation>
    <scope>NUCLEOTIDE SEQUENCE</scope>
    <source>
        <strain evidence="2">HT</strain>
        <tissue evidence="2">Whole worm</tissue>
    </source>
</reference>
<name>A0A8E0RLC7_9TREM</name>
<comment type="caution">
    <text evidence="2">The sequence shown here is derived from an EMBL/GenBank/DDBJ whole genome shotgun (WGS) entry which is preliminary data.</text>
</comment>
<keyword evidence="1" id="KW-0812">Transmembrane</keyword>
<organism evidence="2 3">
    <name type="scientific">Fasciolopsis buskii</name>
    <dbReference type="NCBI Taxonomy" id="27845"/>
    <lineage>
        <taxon>Eukaryota</taxon>
        <taxon>Metazoa</taxon>
        <taxon>Spiralia</taxon>
        <taxon>Lophotrochozoa</taxon>
        <taxon>Platyhelminthes</taxon>
        <taxon>Trematoda</taxon>
        <taxon>Digenea</taxon>
        <taxon>Plagiorchiida</taxon>
        <taxon>Echinostomata</taxon>
        <taxon>Echinostomatoidea</taxon>
        <taxon>Fasciolidae</taxon>
        <taxon>Fasciolopsis</taxon>
    </lineage>
</organism>
<feature type="transmembrane region" description="Helical" evidence="1">
    <location>
        <begin position="187"/>
        <end position="208"/>
    </location>
</feature>
<keyword evidence="3" id="KW-1185">Reference proteome</keyword>